<evidence type="ECO:0000313" key="8">
    <source>
        <dbReference type="Proteomes" id="UP000551501"/>
    </source>
</evidence>
<reference evidence="7 8" key="1">
    <citation type="submission" date="2020-08" db="EMBL/GenBank/DDBJ databases">
        <title>Sequencing the genomes of 1000 actinobacteria strains.</title>
        <authorList>
            <person name="Klenk H.-P."/>
        </authorList>
    </citation>
    <scope>NUCLEOTIDE SEQUENCE [LARGE SCALE GENOMIC DNA]</scope>
    <source>
        <strain evidence="7 8">DSM 45298</strain>
    </source>
</reference>
<gene>
    <name evidence="7" type="ORF">BKA16_000741</name>
</gene>
<keyword evidence="8" id="KW-1185">Reference proteome</keyword>
<keyword evidence="2" id="KW-0285">Flavoprotein</keyword>
<evidence type="ECO:0000259" key="6">
    <source>
        <dbReference type="Pfam" id="PF00724"/>
    </source>
</evidence>
<dbReference type="PANTHER" id="PTHR43303:SF4">
    <property type="entry name" value="NADPH DEHYDROGENASE C23G7.10C-RELATED"/>
    <property type="match status" value="1"/>
</dbReference>
<dbReference type="CDD" id="cd02932">
    <property type="entry name" value="OYE_YqiM_FMN"/>
    <property type="match status" value="1"/>
</dbReference>
<dbReference type="RefSeq" id="WP_183369395.1">
    <property type="nucleotide sequence ID" value="NZ_BAABHL010000105.1"/>
</dbReference>
<keyword evidence="3" id="KW-0288">FMN</keyword>
<dbReference type="GO" id="GO:0003959">
    <property type="term" value="F:NADPH dehydrogenase activity"/>
    <property type="evidence" value="ECO:0007669"/>
    <property type="project" value="InterPro"/>
</dbReference>
<feature type="domain" description="NADH:flavin oxidoreductase/NADH oxidase N-terminal" evidence="6">
    <location>
        <begin position="5"/>
        <end position="344"/>
    </location>
</feature>
<dbReference type="AlphaFoldDB" id="A0A840EYV9"/>
<keyword evidence="5" id="KW-0560">Oxidoreductase</keyword>
<evidence type="ECO:0000313" key="7">
    <source>
        <dbReference type="EMBL" id="MBB4134189.1"/>
    </source>
</evidence>
<dbReference type="InterPro" id="IPR001155">
    <property type="entry name" value="OxRdtase_FMN_N"/>
</dbReference>
<protein>
    <submittedName>
        <fullName evidence="7">2,4-dienoyl-CoA reductase-like NADH-dependent reductase (Old Yellow Enzyme family)</fullName>
    </submittedName>
</protein>
<evidence type="ECO:0000256" key="2">
    <source>
        <dbReference type="ARBA" id="ARBA00022630"/>
    </source>
</evidence>
<dbReference type="InterPro" id="IPR013785">
    <property type="entry name" value="Aldolase_TIM"/>
</dbReference>
<evidence type="ECO:0000256" key="1">
    <source>
        <dbReference type="ARBA" id="ARBA00001917"/>
    </source>
</evidence>
<evidence type="ECO:0000256" key="4">
    <source>
        <dbReference type="ARBA" id="ARBA00022857"/>
    </source>
</evidence>
<keyword evidence="4" id="KW-0521">NADP</keyword>
<proteinExistence type="predicted"/>
<dbReference type="GO" id="GO:0010181">
    <property type="term" value="F:FMN binding"/>
    <property type="evidence" value="ECO:0007669"/>
    <property type="project" value="InterPro"/>
</dbReference>
<organism evidence="7 8">
    <name type="scientific">Gordonia humi</name>
    <dbReference type="NCBI Taxonomy" id="686429"/>
    <lineage>
        <taxon>Bacteria</taxon>
        <taxon>Bacillati</taxon>
        <taxon>Actinomycetota</taxon>
        <taxon>Actinomycetes</taxon>
        <taxon>Mycobacteriales</taxon>
        <taxon>Gordoniaceae</taxon>
        <taxon>Gordonia</taxon>
    </lineage>
</organism>
<accession>A0A840EYV9</accession>
<comment type="cofactor">
    <cofactor evidence="1">
        <name>FMN</name>
        <dbReference type="ChEBI" id="CHEBI:58210"/>
    </cofactor>
</comment>
<sequence length="358" mass="38446">MSHLLFEPITLRGLTVRNRVWVPPMCQYSANTEDGVPAAWHLVHYGGLARGGAGAVIVEATGVTPEGRISNRDLGLWNDEQRDAFAPIVDFMHSQGAAAGIQLAHAGRKASTWPEWGAEKSGARSVDEGGWQTVAPSPIAFPDLADPKELTAAEIVETVAAFAASARRAADAGFDLVEIHAAHGYLLHEFLSPLSNVRTDSYGGSLENRARFLLETVDAVRAEVGDDFPVLVRLSATDWTDGGLTGDDTVEVSRLLKAHGVDLIDVSTGANVPAQIPVGPGYQVRFAEQIRSGAELPTAAVGLITDPFQAEQILATGQADVVLLGREMLRDPHFPVRAEKELRREYGYVPAAYHRAFA</sequence>
<evidence type="ECO:0000256" key="3">
    <source>
        <dbReference type="ARBA" id="ARBA00022643"/>
    </source>
</evidence>
<dbReference type="SUPFAM" id="SSF51395">
    <property type="entry name" value="FMN-linked oxidoreductases"/>
    <property type="match status" value="1"/>
</dbReference>
<dbReference type="GO" id="GO:0050661">
    <property type="term" value="F:NADP binding"/>
    <property type="evidence" value="ECO:0007669"/>
    <property type="project" value="InterPro"/>
</dbReference>
<dbReference type="PANTHER" id="PTHR43303">
    <property type="entry name" value="NADPH DEHYDROGENASE C23G7.10C-RELATED"/>
    <property type="match status" value="1"/>
</dbReference>
<dbReference type="Proteomes" id="UP000551501">
    <property type="component" value="Unassembled WGS sequence"/>
</dbReference>
<name>A0A840EYV9_9ACTN</name>
<comment type="caution">
    <text evidence="7">The sequence shown here is derived from an EMBL/GenBank/DDBJ whole genome shotgun (WGS) entry which is preliminary data.</text>
</comment>
<dbReference type="EMBL" id="JACIFP010000001">
    <property type="protein sequence ID" value="MBB4134189.1"/>
    <property type="molecule type" value="Genomic_DNA"/>
</dbReference>
<evidence type="ECO:0000256" key="5">
    <source>
        <dbReference type="ARBA" id="ARBA00023002"/>
    </source>
</evidence>
<dbReference type="Pfam" id="PF00724">
    <property type="entry name" value="Oxidored_FMN"/>
    <property type="match status" value="1"/>
</dbReference>
<dbReference type="InterPro" id="IPR044152">
    <property type="entry name" value="YqjM-like"/>
</dbReference>
<dbReference type="Gene3D" id="3.20.20.70">
    <property type="entry name" value="Aldolase class I"/>
    <property type="match status" value="1"/>
</dbReference>